<dbReference type="AlphaFoldDB" id="D3E4A5"/>
<sequence>MDKKINLINFFWEEILFGLFKEKSEFLSCFVKCSNEVPSKFEINKDYLLNKLQLYNCGLNNFRKYCDLWHSLENLGIHEEDRKIILDAHDFAKDQFTIFVTVDEEFYNAVKSFSKLNIDKYKLLN</sequence>
<organism evidence="1 2">
    <name type="scientific">Methanobrevibacter ruminantium (strain ATCC 35063 / DSM 1093 / JCM 13430 / OCM 146 / M1)</name>
    <name type="common">Methanobacterium ruminantium</name>
    <dbReference type="NCBI Taxonomy" id="634498"/>
    <lineage>
        <taxon>Archaea</taxon>
        <taxon>Methanobacteriati</taxon>
        <taxon>Methanobacteriota</taxon>
        <taxon>Methanomada group</taxon>
        <taxon>Methanobacteria</taxon>
        <taxon>Methanobacteriales</taxon>
        <taxon>Methanobacteriaceae</taxon>
        <taxon>Methanobrevibacter</taxon>
    </lineage>
</organism>
<gene>
    <name evidence="1" type="ordered locus">mru_1516</name>
</gene>
<dbReference type="GeneID" id="8771169"/>
<dbReference type="EMBL" id="CP001719">
    <property type="protein sequence ID" value="ADC47366.1"/>
    <property type="molecule type" value="Genomic_DNA"/>
</dbReference>
<dbReference type="KEGG" id="mru:mru_1516"/>
<dbReference type="Proteomes" id="UP000008680">
    <property type="component" value="Chromosome"/>
</dbReference>
<dbReference type="HOGENOM" id="CLU_1987655_0_0_2"/>
<dbReference type="RefSeq" id="WP_012956315.1">
    <property type="nucleotide sequence ID" value="NC_013790.1"/>
</dbReference>
<protein>
    <submittedName>
        <fullName evidence="1">Uncharacterized protein</fullName>
    </submittedName>
</protein>
<name>D3E4A5_METRM</name>
<keyword evidence="2" id="KW-1185">Reference proteome</keyword>
<dbReference type="STRING" id="634498.mru_1516"/>
<proteinExistence type="predicted"/>
<evidence type="ECO:0000313" key="1">
    <source>
        <dbReference type="EMBL" id="ADC47366.1"/>
    </source>
</evidence>
<accession>D3E4A5</accession>
<reference evidence="1 2" key="1">
    <citation type="journal article" date="2010" name="PLoS ONE">
        <title>The genome sequence of the rumen methanogen Methanobrevibacter ruminantium reveals new possibilities for controlling ruminant methane emissions.</title>
        <authorList>
            <person name="Leahy S.C."/>
            <person name="Kelly W.J."/>
            <person name="Altermann E."/>
            <person name="Ronimus R.S."/>
            <person name="Yeoman C.J."/>
            <person name="Pacheco D.M."/>
            <person name="Li D."/>
            <person name="Kong Z."/>
            <person name="McTavish S."/>
            <person name="Sang C."/>
            <person name="Lambie S.C."/>
            <person name="Janssen P.H."/>
            <person name="Dey D."/>
            <person name="Attwood G.T."/>
        </authorList>
    </citation>
    <scope>NUCLEOTIDE SEQUENCE [LARGE SCALE GENOMIC DNA]</scope>
    <source>
        <strain evidence="2">ATCC 35063 / DSM 1093 / JCM 13430 / OCM 146 / M1</strain>
    </source>
</reference>
<evidence type="ECO:0000313" key="2">
    <source>
        <dbReference type="Proteomes" id="UP000008680"/>
    </source>
</evidence>